<keyword evidence="1" id="KW-0596">Phosphopantetheine</keyword>
<feature type="domain" description="Carrier" evidence="3">
    <location>
        <begin position="1"/>
        <end position="54"/>
    </location>
</feature>
<dbReference type="Gene3D" id="1.10.1200.10">
    <property type="entry name" value="ACP-like"/>
    <property type="match status" value="1"/>
</dbReference>
<name>A0A1C3PES6_9ACTN</name>
<dbReference type="PROSITE" id="PS50075">
    <property type="entry name" value="CARRIER"/>
    <property type="match status" value="1"/>
</dbReference>
<dbReference type="SMART" id="SM01294">
    <property type="entry name" value="PKS_PP_betabranch"/>
    <property type="match status" value="1"/>
</dbReference>
<dbReference type="SMART" id="SM00823">
    <property type="entry name" value="PKS_PP"/>
    <property type="match status" value="1"/>
</dbReference>
<dbReference type="AlphaFoldDB" id="A0A1C3PES6"/>
<dbReference type="InterPro" id="IPR009081">
    <property type="entry name" value="PP-bd_ACP"/>
</dbReference>
<evidence type="ECO:0000256" key="1">
    <source>
        <dbReference type="ARBA" id="ARBA00022450"/>
    </source>
</evidence>
<keyword evidence="5" id="KW-1185">Reference proteome</keyword>
<dbReference type="Proteomes" id="UP000199013">
    <property type="component" value="Unassembled WGS sequence"/>
</dbReference>
<dbReference type="Pfam" id="PF00550">
    <property type="entry name" value="PP-binding"/>
    <property type="match status" value="1"/>
</dbReference>
<proteinExistence type="predicted"/>
<keyword evidence="2" id="KW-0597">Phosphoprotein</keyword>
<dbReference type="GO" id="GO:0031177">
    <property type="term" value="F:phosphopantetheine binding"/>
    <property type="evidence" value="ECO:0007669"/>
    <property type="project" value="InterPro"/>
</dbReference>
<evidence type="ECO:0000313" key="4">
    <source>
        <dbReference type="EMBL" id="SBW28266.1"/>
    </source>
</evidence>
<dbReference type="InterPro" id="IPR036736">
    <property type="entry name" value="ACP-like_sf"/>
</dbReference>
<evidence type="ECO:0000313" key="5">
    <source>
        <dbReference type="Proteomes" id="UP000199013"/>
    </source>
</evidence>
<dbReference type="SUPFAM" id="SSF47336">
    <property type="entry name" value="ACP-like"/>
    <property type="match status" value="1"/>
</dbReference>
<dbReference type="InterPro" id="IPR020806">
    <property type="entry name" value="PKS_PP-bd"/>
</dbReference>
<accession>A0A1C3PES6</accession>
<organism evidence="4 5">
    <name type="scientific">Candidatus Protofrankia californiensis</name>
    <dbReference type="NCBI Taxonomy" id="1839754"/>
    <lineage>
        <taxon>Bacteria</taxon>
        <taxon>Bacillati</taxon>
        <taxon>Actinomycetota</taxon>
        <taxon>Actinomycetes</taxon>
        <taxon>Frankiales</taxon>
        <taxon>Frankiaceae</taxon>
        <taxon>Protofrankia</taxon>
    </lineage>
</organism>
<protein>
    <recommendedName>
        <fullName evidence="3">Carrier domain-containing protein</fullName>
    </recommendedName>
</protein>
<dbReference type="EMBL" id="FLUV01002331">
    <property type="protein sequence ID" value="SBW28266.1"/>
    <property type="molecule type" value="Genomic_DNA"/>
</dbReference>
<gene>
    <name evidence="4" type="ORF">FDG2_5621</name>
</gene>
<evidence type="ECO:0000256" key="2">
    <source>
        <dbReference type="ARBA" id="ARBA00022553"/>
    </source>
</evidence>
<reference evidence="5" key="1">
    <citation type="submission" date="2016-02" db="EMBL/GenBank/DDBJ databases">
        <authorList>
            <person name="Wibberg D."/>
        </authorList>
    </citation>
    <scope>NUCLEOTIDE SEQUENCE [LARGE SCALE GENOMIC DNA]</scope>
</reference>
<evidence type="ECO:0000259" key="3">
    <source>
        <dbReference type="PROSITE" id="PS50075"/>
    </source>
</evidence>
<sequence>MSPSAAFSELGLNSLRAVEFRGRIQQLFEVSIPVASIWEHPTIAELSAYLDELL</sequence>